<evidence type="ECO:0000313" key="3">
    <source>
        <dbReference type="Proteomes" id="UP001489004"/>
    </source>
</evidence>
<sequence>MGFLPDLFNFDLQRPALKASLVLECDTLVACKFAASPGPSSQPPAAKPRKARKTTPRRELNWSSDKATLTARDVEGAVRLLIPSGHTKRHTL</sequence>
<reference evidence="2 3" key="1">
    <citation type="journal article" date="2024" name="Nat. Commun.">
        <title>Phylogenomics reveals the evolutionary origins of lichenization in chlorophyte algae.</title>
        <authorList>
            <person name="Puginier C."/>
            <person name="Libourel C."/>
            <person name="Otte J."/>
            <person name="Skaloud P."/>
            <person name="Haon M."/>
            <person name="Grisel S."/>
            <person name="Petersen M."/>
            <person name="Berrin J.G."/>
            <person name="Delaux P.M."/>
            <person name="Dal Grande F."/>
            <person name="Keller J."/>
        </authorList>
    </citation>
    <scope>NUCLEOTIDE SEQUENCE [LARGE SCALE GENOMIC DNA]</scope>
    <source>
        <strain evidence="2 3">SAG 2043</strain>
    </source>
</reference>
<evidence type="ECO:0000256" key="1">
    <source>
        <dbReference type="SAM" id="MobiDB-lite"/>
    </source>
</evidence>
<keyword evidence="3" id="KW-1185">Reference proteome</keyword>
<dbReference type="EMBL" id="JALJOR010000007">
    <property type="protein sequence ID" value="KAK9814739.1"/>
    <property type="molecule type" value="Genomic_DNA"/>
</dbReference>
<accession>A0AAW1Q3I7</accession>
<gene>
    <name evidence="2" type="ORF">WJX72_010702</name>
</gene>
<name>A0AAW1Q3I7_9CHLO</name>
<organism evidence="2 3">
    <name type="scientific">[Myrmecia] bisecta</name>
    <dbReference type="NCBI Taxonomy" id="41462"/>
    <lineage>
        <taxon>Eukaryota</taxon>
        <taxon>Viridiplantae</taxon>
        <taxon>Chlorophyta</taxon>
        <taxon>core chlorophytes</taxon>
        <taxon>Trebouxiophyceae</taxon>
        <taxon>Trebouxiales</taxon>
        <taxon>Trebouxiaceae</taxon>
        <taxon>Myrmecia</taxon>
    </lineage>
</organism>
<dbReference type="Proteomes" id="UP001489004">
    <property type="component" value="Unassembled WGS sequence"/>
</dbReference>
<evidence type="ECO:0000313" key="2">
    <source>
        <dbReference type="EMBL" id="KAK9814739.1"/>
    </source>
</evidence>
<protein>
    <submittedName>
        <fullName evidence="2">Uncharacterized protein</fullName>
    </submittedName>
</protein>
<proteinExistence type="predicted"/>
<feature type="region of interest" description="Disordered" evidence="1">
    <location>
        <begin position="34"/>
        <end position="62"/>
    </location>
</feature>
<dbReference type="AlphaFoldDB" id="A0AAW1Q3I7"/>
<comment type="caution">
    <text evidence="2">The sequence shown here is derived from an EMBL/GenBank/DDBJ whole genome shotgun (WGS) entry which is preliminary data.</text>
</comment>